<evidence type="ECO:0000256" key="2">
    <source>
        <dbReference type="ARBA" id="ARBA00023242"/>
    </source>
</evidence>
<dbReference type="Pfam" id="PF06203">
    <property type="entry name" value="CCT"/>
    <property type="match status" value="1"/>
</dbReference>
<feature type="compositionally biased region" description="Low complexity" evidence="3">
    <location>
        <begin position="308"/>
        <end position="321"/>
    </location>
</feature>
<proteinExistence type="predicted"/>
<dbReference type="GO" id="GO:0005634">
    <property type="term" value="C:nucleus"/>
    <property type="evidence" value="ECO:0007669"/>
    <property type="project" value="UniProtKB-SubCell"/>
</dbReference>
<feature type="compositionally biased region" description="Basic and acidic residues" evidence="3">
    <location>
        <begin position="457"/>
        <end position="474"/>
    </location>
</feature>
<feature type="region of interest" description="Disordered" evidence="3">
    <location>
        <begin position="438"/>
        <end position="488"/>
    </location>
</feature>
<feature type="region of interest" description="Disordered" evidence="3">
    <location>
        <begin position="1"/>
        <end position="50"/>
    </location>
</feature>
<gene>
    <name evidence="5" type="ORF">CDCA_CDCA12G3402</name>
</gene>
<feature type="domain" description="CCT" evidence="4">
    <location>
        <begin position="534"/>
        <end position="576"/>
    </location>
</feature>
<dbReference type="AlphaFoldDB" id="A0AAV9IYH9"/>
<dbReference type="PROSITE" id="PS51017">
    <property type="entry name" value="CCT"/>
    <property type="match status" value="1"/>
</dbReference>
<evidence type="ECO:0000259" key="4">
    <source>
        <dbReference type="PROSITE" id="PS51017"/>
    </source>
</evidence>
<sequence>MTRKRSTPNRQAEEYSRTPQRLPPARVPSDQSARAAAAAAVAGAQHGDDDSDRAAAALFALSASPAVGAAPPMARHSDSFSVGVRGAVNTSAHRGGSYLELPTSLGNTPNLQAAEVLEARPLGASPMPRTDSATFFQDAAAHGTPHRWQAPMSALRHRVGVPSQAMTTGTSQPPSISGSGLTPFLQEDAFRSGMSSVLLGPGRNGQADVGITPELHGGTAAMLDALVGGSVQERSTGTPAGANMLGLFGTPNLIPNHGLEHTMQWLPPESRQRRAAAAVEDERPLKATPRLHEHLCRDFAVSEELSHADAAGSGESPGGASPRVEKRRRRALDKPPSPPLPPSPPPDADMQADPAALESSAAYQEALEFLQRLRGEQYERPPWLPPPLLQSMQPVVEERTEADGTPTRYCFVPVFVPHPYFFVKWMQELAGMNVASPSPRAPWGATTPSGHGAPGAERARANVDQASRHSDRVSWDAAHGGTASAPVQEPAEYVPSPTVYCHFAVPPIHSATSAEERRRLENLISEHKFKQMTRQAAIVRFRQKKKERKFEKRVRYSCRKNLADVRPRVKGRFVKMDTSSWGSEGAAQSHSTSCDNITASR</sequence>
<comment type="subcellular location">
    <subcellularLocation>
        <location evidence="1">Nucleus</location>
    </subcellularLocation>
</comment>
<protein>
    <recommendedName>
        <fullName evidence="4">CCT domain-containing protein</fullName>
    </recommendedName>
</protein>
<dbReference type="InterPro" id="IPR045281">
    <property type="entry name" value="CONSTANS-like"/>
</dbReference>
<dbReference type="PANTHER" id="PTHR31319:SF77">
    <property type="entry name" value="ZINC FINGER PROTEIN CONSTANS-LIKE 4"/>
    <property type="match status" value="1"/>
</dbReference>
<dbReference type="PANTHER" id="PTHR31319">
    <property type="entry name" value="ZINC FINGER PROTEIN CONSTANS-LIKE 4"/>
    <property type="match status" value="1"/>
</dbReference>
<organism evidence="5 6">
    <name type="scientific">Cyanidium caldarium</name>
    <name type="common">Red alga</name>
    <dbReference type="NCBI Taxonomy" id="2771"/>
    <lineage>
        <taxon>Eukaryota</taxon>
        <taxon>Rhodophyta</taxon>
        <taxon>Bangiophyceae</taxon>
        <taxon>Cyanidiales</taxon>
        <taxon>Cyanidiaceae</taxon>
        <taxon>Cyanidium</taxon>
    </lineage>
</organism>
<feature type="region of interest" description="Disordered" evidence="3">
    <location>
        <begin position="578"/>
        <end position="601"/>
    </location>
</feature>
<keyword evidence="2" id="KW-0539">Nucleus</keyword>
<feature type="region of interest" description="Disordered" evidence="3">
    <location>
        <begin position="307"/>
        <end position="353"/>
    </location>
</feature>
<reference evidence="5 6" key="1">
    <citation type="submission" date="2022-07" db="EMBL/GenBank/DDBJ databases">
        <title>Genome-wide signatures of adaptation to extreme environments.</title>
        <authorList>
            <person name="Cho C.H."/>
            <person name="Yoon H.S."/>
        </authorList>
    </citation>
    <scope>NUCLEOTIDE SEQUENCE [LARGE SCALE GENOMIC DNA]</scope>
    <source>
        <strain evidence="5 6">DBV 063 E5</strain>
    </source>
</reference>
<name>A0AAV9IYH9_CYACA</name>
<dbReference type="EMBL" id="JANCYW010000012">
    <property type="protein sequence ID" value="KAK4537377.1"/>
    <property type="molecule type" value="Genomic_DNA"/>
</dbReference>
<evidence type="ECO:0000256" key="3">
    <source>
        <dbReference type="SAM" id="MobiDB-lite"/>
    </source>
</evidence>
<evidence type="ECO:0000313" key="5">
    <source>
        <dbReference type="EMBL" id="KAK4537377.1"/>
    </source>
</evidence>
<comment type="caution">
    <text evidence="5">The sequence shown here is derived from an EMBL/GenBank/DDBJ whole genome shotgun (WGS) entry which is preliminary data.</text>
</comment>
<feature type="compositionally biased region" description="Pro residues" evidence="3">
    <location>
        <begin position="335"/>
        <end position="347"/>
    </location>
</feature>
<evidence type="ECO:0000256" key="1">
    <source>
        <dbReference type="ARBA" id="ARBA00004123"/>
    </source>
</evidence>
<dbReference type="Proteomes" id="UP001301350">
    <property type="component" value="Unassembled WGS sequence"/>
</dbReference>
<feature type="compositionally biased region" description="Low complexity" evidence="3">
    <location>
        <begin position="33"/>
        <end position="44"/>
    </location>
</feature>
<accession>A0AAV9IYH9</accession>
<keyword evidence="6" id="KW-1185">Reference proteome</keyword>
<dbReference type="InterPro" id="IPR010402">
    <property type="entry name" value="CCT_domain"/>
</dbReference>
<evidence type="ECO:0000313" key="6">
    <source>
        <dbReference type="Proteomes" id="UP001301350"/>
    </source>
</evidence>